<dbReference type="PROSITE" id="PS51462">
    <property type="entry name" value="NUDIX"/>
    <property type="match status" value="1"/>
</dbReference>
<dbReference type="Pfam" id="PF00293">
    <property type="entry name" value="NUDIX"/>
    <property type="match status" value="1"/>
</dbReference>
<dbReference type="GO" id="GO:0016301">
    <property type="term" value="F:kinase activity"/>
    <property type="evidence" value="ECO:0007669"/>
    <property type="project" value="UniProtKB-KW"/>
</dbReference>
<protein>
    <submittedName>
        <fullName evidence="2">Putative thiamin pyrophosphokinase-related protein</fullName>
    </submittedName>
</protein>
<dbReference type="EMBL" id="LCWF01000089">
    <property type="protein sequence ID" value="KKY21011.1"/>
    <property type="molecule type" value="Genomic_DNA"/>
</dbReference>
<comment type="caution">
    <text evidence="2">The sequence shown here is derived from an EMBL/GenBank/DDBJ whole genome shotgun (WGS) entry which is preliminary data.</text>
</comment>
<dbReference type="FunFam" id="3.90.79.10:FF:000019">
    <property type="entry name" value="Thiamin pyrophosphokinase, putative"/>
    <property type="match status" value="1"/>
</dbReference>
<reference evidence="2 3" key="1">
    <citation type="submission" date="2015-05" db="EMBL/GenBank/DDBJ databases">
        <title>Distinctive expansion of gene families associated with plant cell wall degradation and secondary metabolism in the genomes of grapevine trunk pathogens.</title>
        <authorList>
            <person name="Lawrence D.P."/>
            <person name="Travadon R."/>
            <person name="Rolshausen P.E."/>
            <person name="Baumgartner K."/>
        </authorList>
    </citation>
    <scope>NUCLEOTIDE SEQUENCE [LARGE SCALE GENOMIC DNA]</scope>
    <source>
        <strain evidence="2">UCRPC4</strain>
    </source>
</reference>
<keyword evidence="3" id="KW-1185">Reference proteome</keyword>
<name>A0A0G2EFH5_PHACM</name>
<organism evidence="2 3">
    <name type="scientific">Phaeomoniella chlamydospora</name>
    <name type="common">Phaeoacremonium chlamydosporum</name>
    <dbReference type="NCBI Taxonomy" id="158046"/>
    <lineage>
        <taxon>Eukaryota</taxon>
        <taxon>Fungi</taxon>
        <taxon>Dikarya</taxon>
        <taxon>Ascomycota</taxon>
        <taxon>Pezizomycotina</taxon>
        <taxon>Eurotiomycetes</taxon>
        <taxon>Chaetothyriomycetidae</taxon>
        <taxon>Phaeomoniellales</taxon>
        <taxon>Phaeomoniellaceae</taxon>
        <taxon>Phaeomoniella</taxon>
    </lineage>
</organism>
<proteinExistence type="predicted"/>
<evidence type="ECO:0000259" key="1">
    <source>
        <dbReference type="PROSITE" id="PS51462"/>
    </source>
</evidence>
<dbReference type="InterPro" id="IPR000086">
    <property type="entry name" value="NUDIX_hydrolase_dom"/>
</dbReference>
<dbReference type="PANTHER" id="PTHR13622:SF8">
    <property type="entry name" value="THIAMIN PYROPHOSPHOKINASE 1"/>
    <property type="match status" value="1"/>
</dbReference>
<dbReference type="GO" id="GO:0044715">
    <property type="term" value="F:8-oxo-dGDP phosphatase activity"/>
    <property type="evidence" value="ECO:0007669"/>
    <property type="project" value="TreeGrafter"/>
</dbReference>
<gene>
    <name evidence="2" type="ORF">UCRPC4_g03928</name>
</gene>
<dbReference type="CDD" id="cd03676">
    <property type="entry name" value="NUDIX_Tnr3_like"/>
    <property type="match status" value="1"/>
</dbReference>
<dbReference type="SUPFAM" id="SSF55811">
    <property type="entry name" value="Nudix"/>
    <property type="match status" value="1"/>
</dbReference>
<sequence>MTADLELVEACDNFPYDADTSAYFKVKLPFDDRIHGYMLPEIVQSMPWTPEFKIDHIKRVVQLVDCSNGHDTSTACNTAFSEVVTKAIEIDVFKIISGRHSEPFAIVGAKTPMQVERFAAPLFGFILRGAHMTVYTTESEDMRIWVPRRSGHLFTYPNMLDTTVAGGVAAHESPFENIVHEADEEASLPEELVRERARPCGVLTYMTQVGRSETFAESGLVHPDCIYVYDLEVNRSVIPKPRDEEVKEFYLMTVDEVKVALRRGEFKPNCALVMLDFFIRHGIITADNEKNYIEIIMRMHRRLPFPTAPHR</sequence>
<keyword evidence="2" id="KW-0808">Transferase</keyword>
<feature type="domain" description="Nudix hydrolase" evidence="1">
    <location>
        <begin position="125"/>
        <end position="274"/>
    </location>
</feature>
<dbReference type="InterPro" id="IPR015797">
    <property type="entry name" value="NUDIX_hydrolase-like_dom_sf"/>
</dbReference>
<evidence type="ECO:0000313" key="2">
    <source>
        <dbReference type="EMBL" id="KKY21011.1"/>
    </source>
</evidence>
<dbReference type="Gene3D" id="3.90.79.10">
    <property type="entry name" value="Nucleoside Triphosphate Pyrophosphohydrolase"/>
    <property type="match status" value="1"/>
</dbReference>
<accession>A0A0G2EFH5</accession>
<evidence type="ECO:0000313" key="3">
    <source>
        <dbReference type="Proteomes" id="UP000053317"/>
    </source>
</evidence>
<dbReference type="AlphaFoldDB" id="A0A0G2EFH5"/>
<dbReference type="OrthoDB" id="10261522at2759"/>
<reference evidence="2 3" key="2">
    <citation type="submission" date="2015-05" db="EMBL/GenBank/DDBJ databases">
        <authorList>
            <person name="Morales-Cruz A."/>
            <person name="Amrine K.C."/>
            <person name="Cantu D."/>
        </authorList>
    </citation>
    <scope>NUCLEOTIDE SEQUENCE [LARGE SCALE GENOMIC DNA]</scope>
    <source>
        <strain evidence="2">UCRPC4</strain>
    </source>
</reference>
<dbReference type="Proteomes" id="UP000053317">
    <property type="component" value="Unassembled WGS sequence"/>
</dbReference>
<keyword evidence="2" id="KW-0418">Kinase</keyword>
<dbReference type="PANTHER" id="PTHR13622">
    <property type="entry name" value="THIAMIN PYROPHOSPHOKINASE"/>
    <property type="match status" value="1"/>
</dbReference>